<dbReference type="HOGENOM" id="CLU_066206_2_0_6"/>
<name>N8Y977_ACIGI</name>
<evidence type="ECO:0000313" key="2">
    <source>
        <dbReference type="Proteomes" id="UP000013148"/>
    </source>
</evidence>
<proteinExistence type="predicted"/>
<keyword evidence="2" id="KW-1185">Reference proteome</keyword>
<dbReference type="EMBL" id="APPJ01000012">
    <property type="protein sequence ID" value="ENV16193.1"/>
    <property type="molecule type" value="Genomic_DNA"/>
</dbReference>
<comment type="caution">
    <text evidence="1">The sequence shown here is derived from an EMBL/GenBank/DDBJ whole genome shotgun (WGS) entry which is preliminary data.</text>
</comment>
<organism evidence="1 2">
    <name type="scientific">Acinetobacter guillouiae NIPH 991</name>
    <dbReference type="NCBI Taxonomy" id="1217656"/>
    <lineage>
        <taxon>Bacteria</taxon>
        <taxon>Pseudomonadati</taxon>
        <taxon>Pseudomonadota</taxon>
        <taxon>Gammaproteobacteria</taxon>
        <taxon>Moraxellales</taxon>
        <taxon>Moraxellaceae</taxon>
        <taxon>Acinetobacter</taxon>
    </lineage>
</organism>
<dbReference type="InterPro" id="IPR025737">
    <property type="entry name" value="FApF"/>
</dbReference>
<sequence>MDSHNLRIVFGITAFLQFSNAFATENGASTYPLGADTFFAGALPPPGTYMLGYYQNYHASKFVDQNGDSSIPDFGLNVNVYVPRLVWVTDKTVFGGNLAFHIVQPLVDIRASAAGYTDSKFGFGDTNLATAIGWHHGSHNYTTGLEVTVPIGSYDKNKMANSGNNYSTIRPMIGYSYLDPHWDASAKITYNYNTENNDTNYKSGQFFAGDYNLSYRVLPNFAVGIQGYALKQVTGDKFNGDDISFKGQVFGIGPGILYKGRKGWSVEARYITETAVENRPKGDAAWLRLVIPKNSLK</sequence>
<dbReference type="PATRIC" id="fig|1217656.3.peg.3073"/>
<dbReference type="eggNOG" id="COG4313">
    <property type="taxonomic scope" value="Bacteria"/>
</dbReference>
<dbReference type="Pfam" id="PF13557">
    <property type="entry name" value="Phenol_MetA_deg"/>
    <property type="match status" value="1"/>
</dbReference>
<evidence type="ECO:0000313" key="1">
    <source>
        <dbReference type="EMBL" id="ENV16193.1"/>
    </source>
</evidence>
<reference evidence="1 2" key="1">
    <citation type="submission" date="2013-02" db="EMBL/GenBank/DDBJ databases">
        <title>The Genome Sequence of Acinetobacter guillouiae NIPH 991.</title>
        <authorList>
            <consortium name="The Broad Institute Genome Sequencing Platform"/>
            <consortium name="The Broad Institute Genome Sequencing Center for Infectious Disease"/>
            <person name="Cerqueira G."/>
            <person name="Feldgarden M."/>
            <person name="Courvalin P."/>
            <person name="Perichon B."/>
            <person name="Grillot-Courvalin C."/>
            <person name="Clermont D."/>
            <person name="Rocha E."/>
            <person name="Yoon E.-J."/>
            <person name="Nemec A."/>
            <person name="Walker B."/>
            <person name="Young S.K."/>
            <person name="Zeng Q."/>
            <person name="Gargeya S."/>
            <person name="Fitzgerald M."/>
            <person name="Haas B."/>
            <person name="Abouelleil A."/>
            <person name="Alvarado L."/>
            <person name="Arachchi H.M."/>
            <person name="Berlin A.M."/>
            <person name="Chapman S.B."/>
            <person name="Dewar J."/>
            <person name="Goldberg J."/>
            <person name="Griggs A."/>
            <person name="Gujja S."/>
            <person name="Hansen M."/>
            <person name="Howarth C."/>
            <person name="Imamovic A."/>
            <person name="Larimer J."/>
            <person name="McCowan C."/>
            <person name="Murphy C."/>
            <person name="Neiman D."/>
            <person name="Pearson M."/>
            <person name="Priest M."/>
            <person name="Roberts A."/>
            <person name="Saif S."/>
            <person name="Shea T."/>
            <person name="Sisk P."/>
            <person name="Sykes S."/>
            <person name="Wortman J."/>
            <person name="Nusbaum C."/>
            <person name="Birren B."/>
        </authorList>
    </citation>
    <scope>NUCLEOTIDE SEQUENCE [LARGE SCALE GENOMIC DNA]</scope>
    <source>
        <strain evidence="1 2">NIPH 991</strain>
    </source>
</reference>
<protein>
    <recommendedName>
        <fullName evidence="3">Phenol degradation protein meta</fullName>
    </recommendedName>
</protein>
<dbReference type="AlphaFoldDB" id="N8Y977"/>
<dbReference type="Proteomes" id="UP000013148">
    <property type="component" value="Unassembled WGS sequence"/>
</dbReference>
<evidence type="ECO:0008006" key="3">
    <source>
        <dbReference type="Google" id="ProtNLM"/>
    </source>
</evidence>
<gene>
    <name evidence="1" type="ORF">F964_03128</name>
</gene>
<dbReference type="RefSeq" id="WP_004821561.1">
    <property type="nucleotide sequence ID" value="NZ_KB849456.1"/>
</dbReference>
<accession>N8Y977</accession>